<name>A0ABD5XT55_9EURY</name>
<dbReference type="Proteomes" id="UP001596368">
    <property type="component" value="Unassembled WGS sequence"/>
</dbReference>
<dbReference type="InterPro" id="IPR008551">
    <property type="entry name" value="TANGO2"/>
</dbReference>
<protein>
    <submittedName>
        <fullName evidence="1">NRDE family protein</fullName>
    </submittedName>
</protein>
<dbReference type="RefSeq" id="WP_284014310.1">
    <property type="nucleotide sequence ID" value="NZ_CP126156.1"/>
</dbReference>
<keyword evidence="2" id="KW-1185">Reference proteome</keyword>
<dbReference type="GeneID" id="81121541"/>
<proteinExistence type="predicted"/>
<evidence type="ECO:0000313" key="1">
    <source>
        <dbReference type="EMBL" id="MFC7136708.1"/>
    </source>
</evidence>
<dbReference type="AlphaFoldDB" id="A0ABD5XT55"/>
<organism evidence="1 2">
    <name type="scientific">Halobaculum litoreum</name>
    <dbReference type="NCBI Taxonomy" id="3031998"/>
    <lineage>
        <taxon>Archaea</taxon>
        <taxon>Methanobacteriati</taxon>
        <taxon>Methanobacteriota</taxon>
        <taxon>Stenosarchaea group</taxon>
        <taxon>Halobacteria</taxon>
        <taxon>Halobacteriales</taxon>
        <taxon>Haloferacaceae</taxon>
        <taxon>Halobaculum</taxon>
    </lineage>
</organism>
<evidence type="ECO:0000313" key="2">
    <source>
        <dbReference type="Proteomes" id="UP001596368"/>
    </source>
</evidence>
<dbReference type="EMBL" id="JBHSZG010000001">
    <property type="protein sequence ID" value="MFC7136708.1"/>
    <property type="molecule type" value="Genomic_DNA"/>
</dbReference>
<dbReference type="Gene3D" id="3.60.60.10">
    <property type="entry name" value="Penicillin V Acylase, Chain A"/>
    <property type="match status" value="1"/>
</dbReference>
<dbReference type="PANTHER" id="PTHR17985">
    <property type="entry name" value="SER/THR-RICH PROTEIN T10 IN DGCR REGION"/>
    <property type="match status" value="1"/>
</dbReference>
<dbReference type="PANTHER" id="PTHR17985:SF8">
    <property type="entry name" value="TRANSPORT AND GOLGI ORGANIZATION PROTEIN 2 HOMOLOG"/>
    <property type="match status" value="1"/>
</dbReference>
<sequence length="243" mass="25859">MCTLTLAWQVFDDAPVVVAANRDEALDRPAEPPADRGDGVIAPRDAEAGGTWMGVTRDGLFVGITNRWVEGLAAERSRGLLVDDCLRAGSASEAAGVVEESCRAYGYDGFNLVVADAEDAILLEWDGYLTVTQFLPGVHVVGNVGYDGRFFRPERNPDLGPAEARNATRLRRALHPEDGETADGWLDRAGAALGDHEFGVCVHGDGYGTVSSTLIRAGDGGLRYDHAEGPPCESAYEPVALEA</sequence>
<accession>A0ABD5XT55</accession>
<comment type="caution">
    <text evidence="1">The sequence shown here is derived from an EMBL/GenBank/DDBJ whole genome shotgun (WGS) entry which is preliminary data.</text>
</comment>
<reference evidence="1 2" key="1">
    <citation type="journal article" date="2019" name="Int. J. Syst. Evol. Microbiol.">
        <title>The Global Catalogue of Microorganisms (GCM) 10K type strain sequencing project: providing services to taxonomists for standard genome sequencing and annotation.</title>
        <authorList>
            <consortium name="The Broad Institute Genomics Platform"/>
            <consortium name="The Broad Institute Genome Sequencing Center for Infectious Disease"/>
            <person name="Wu L."/>
            <person name="Ma J."/>
        </authorList>
    </citation>
    <scope>NUCLEOTIDE SEQUENCE [LARGE SCALE GENOMIC DNA]</scope>
    <source>
        <strain evidence="1 2">DT92</strain>
    </source>
</reference>
<gene>
    <name evidence="1" type="ORF">ACFQRB_09775</name>
</gene>
<dbReference type="Pfam" id="PF05742">
    <property type="entry name" value="TANGO2"/>
    <property type="match status" value="1"/>
</dbReference>